<keyword evidence="4" id="KW-1185">Reference proteome</keyword>
<evidence type="ECO:0000313" key="3">
    <source>
        <dbReference type="EMBL" id="MCT2558906.1"/>
    </source>
</evidence>
<reference evidence="3" key="1">
    <citation type="submission" date="2022-09" db="EMBL/GenBank/DDBJ databases">
        <title>The genome sequence of Tsuneonella sp. YG55.</title>
        <authorList>
            <person name="Liu Y."/>
        </authorList>
    </citation>
    <scope>NUCLEOTIDE SEQUENCE</scope>
    <source>
        <strain evidence="3">YG55</strain>
    </source>
</reference>
<dbReference type="RefSeq" id="WP_259961769.1">
    <property type="nucleotide sequence ID" value="NZ_JAOAMV010000003.1"/>
</dbReference>
<gene>
    <name evidence="3" type="ORF">N0B51_07930</name>
</gene>
<name>A0A9X2W163_9SPHN</name>
<dbReference type="Pfam" id="PF09335">
    <property type="entry name" value="VTT_dom"/>
    <property type="match status" value="1"/>
</dbReference>
<dbReference type="Proteomes" id="UP001142648">
    <property type="component" value="Unassembled WGS sequence"/>
</dbReference>
<evidence type="ECO:0000313" key="4">
    <source>
        <dbReference type="Proteomes" id="UP001142648"/>
    </source>
</evidence>
<keyword evidence="1" id="KW-0472">Membrane</keyword>
<evidence type="ECO:0000256" key="1">
    <source>
        <dbReference type="SAM" id="Phobius"/>
    </source>
</evidence>
<accession>A0A9X2W163</accession>
<dbReference type="EMBL" id="JAOAMV010000003">
    <property type="protein sequence ID" value="MCT2558906.1"/>
    <property type="molecule type" value="Genomic_DNA"/>
</dbReference>
<comment type="caution">
    <text evidence="3">The sequence shown here is derived from an EMBL/GenBank/DDBJ whole genome shotgun (WGS) entry which is preliminary data.</text>
</comment>
<feature type="transmembrane region" description="Helical" evidence="1">
    <location>
        <begin position="140"/>
        <end position="161"/>
    </location>
</feature>
<keyword evidence="1" id="KW-1133">Transmembrane helix</keyword>
<sequence length="162" mass="16225">MGSAIVDWLPLDSIQAMLAAPFGEVWVALGFFALAASVYASGVPGTLLPISFSSGALLGGALGILAVGLGAVIGSLVLYGVLERGSRTALRTRYGHHLAKLDGWAQRGGILPLVALRLAGLPHLAVTAACALAAVGARRYVLATAVGVLPAVALSSIAGAML</sequence>
<feature type="transmembrane region" description="Helical" evidence="1">
    <location>
        <begin position="60"/>
        <end position="82"/>
    </location>
</feature>
<keyword evidence="1" id="KW-0812">Transmembrane</keyword>
<evidence type="ECO:0000259" key="2">
    <source>
        <dbReference type="Pfam" id="PF09335"/>
    </source>
</evidence>
<feature type="domain" description="VTT" evidence="2">
    <location>
        <begin position="49"/>
        <end position="160"/>
    </location>
</feature>
<proteinExistence type="predicted"/>
<feature type="transmembrane region" description="Helical" evidence="1">
    <location>
        <begin position="110"/>
        <end position="134"/>
    </location>
</feature>
<feature type="transmembrane region" description="Helical" evidence="1">
    <location>
        <begin position="18"/>
        <end position="40"/>
    </location>
</feature>
<dbReference type="InterPro" id="IPR032816">
    <property type="entry name" value="VTT_dom"/>
</dbReference>
<organism evidence="3 4">
    <name type="scientific">Tsuneonella litorea</name>
    <dbReference type="NCBI Taxonomy" id="2976475"/>
    <lineage>
        <taxon>Bacteria</taxon>
        <taxon>Pseudomonadati</taxon>
        <taxon>Pseudomonadota</taxon>
        <taxon>Alphaproteobacteria</taxon>
        <taxon>Sphingomonadales</taxon>
        <taxon>Erythrobacteraceae</taxon>
        <taxon>Tsuneonella</taxon>
    </lineage>
</organism>
<dbReference type="AlphaFoldDB" id="A0A9X2W163"/>
<protein>
    <submittedName>
        <fullName evidence="3">VTT domain-containing protein</fullName>
    </submittedName>
</protein>